<keyword evidence="2" id="KW-1185">Reference proteome</keyword>
<dbReference type="Proteomes" id="UP001178461">
    <property type="component" value="Chromosome 10"/>
</dbReference>
<evidence type="ECO:0000313" key="1">
    <source>
        <dbReference type="EMBL" id="CAI5785968.1"/>
    </source>
</evidence>
<reference evidence="1" key="1">
    <citation type="submission" date="2022-12" db="EMBL/GenBank/DDBJ databases">
        <authorList>
            <person name="Alioto T."/>
            <person name="Alioto T."/>
            <person name="Gomez Garrido J."/>
        </authorList>
    </citation>
    <scope>NUCLEOTIDE SEQUENCE</scope>
</reference>
<accession>A0AA35KYQ6</accession>
<proteinExistence type="predicted"/>
<sequence>MLCGVGVTVVVGLWLRMRRGFDAGKKWGKAEAVDEVASNVEILNHFSPGNVCFCLGKATSSEPLRPTVSGQ</sequence>
<dbReference type="EMBL" id="OX395135">
    <property type="protein sequence ID" value="CAI5785968.1"/>
    <property type="molecule type" value="Genomic_DNA"/>
</dbReference>
<name>A0AA35KYQ6_9SAUR</name>
<gene>
    <name evidence="1" type="ORF">PODLI_1B002155</name>
</gene>
<evidence type="ECO:0000313" key="2">
    <source>
        <dbReference type="Proteomes" id="UP001178461"/>
    </source>
</evidence>
<protein>
    <submittedName>
        <fullName evidence="1">Uncharacterized protein</fullName>
    </submittedName>
</protein>
<dbReference type="AlphaFoldDB" id="A0AA35KYQ6"/>
<organism evidence="1 2">
    <name type="scientific">Podarcis lilfordi</name>
    <name type="common">Lilford's wall lizard</name>
    <dbReference type="NCBI Taxonomy" id="74358"/>
    <lineage>
        <taxon>Eukaryota</taxon>
        <taxon>Metazoa</taxon>
        <taxon>Chordata</taxon>
        <taxon>Craniata</taxon>
        <taxon>Vertebrata</taxon>
        <taxon>Euteleostomi</taxon>
        <taxon>Lepidosauria</taxon>
        <taxon>Squamata</taxon>
        <taxon>Bifurcata</taxon>
        <taxon>Unidentata</taxon>
        <taxon>Episquamata</taxon>
        <taxon>Laterata</taxon>
        <taxon>Lacertibaenia</taxon>
        <taxon>Lacertidae</taxon>
        <taxon>Podarcis</taxon>
    </lineage>
</organism>